<dbReference type="Proteomes" id="UP000072421">
    <property type="component" value="Chromosome"/>
</dbReference>
<sequence length="46" mass="5258">MRSVGKDWHRQEINPKDVQEKSYVARCLSLAACEPTHITDACLTKK</sequence>
<organism evidence="1">
    <name type="scientific">Collimonas fungivorans</name>
    <dbReference type="NCBI Taxonomy" id="158899"/>
    <lineage>
        <taxon>Bacteria</taxon>
        <taxon>Pseudomonadati</taxon>
        <taxon>Pseudomonadota</taxon>
        <taxon>Betaproteobacteria</taxon>
        <taxon>Burkholderiales</taxon>
        <taxon>Oxalobacteraceae</taxon>
        <taxon>Collimonas</taxon>
    </lineage>
</organism>
<name>A0A127PH76_9BURK</name>
<gene>
    <name evidence="1" type="ORF">CFter6_4558</name>
</gene>
<proteinExistence type="predicted"/>
<accession>A0A127PH76</accession>
<dbReference type="EMBL" id="CP013232">
    <property type="protein sequence ID" value="AMO97148.1"/>
    <property type="molecule type" value="Genomic_DNA"/>
</dbReference>
<dbReference type="PATRIC" id="fig|158899.10.peg.4514"/>
<dbReference type="AlphaFoldDB" id="A0A127PH76"/>
<evidence type="ECO:0000313" key="1">
    <source>
        <dbReference type="EMBL" id="AMO97148.1"/>
    </source>
</evidence>
<reference evidence="1 2" key="1">
    <citation type="submission" date="2015-11" db="EMBL/GenBank/DDBJ databases">
        <title>Exploring the genomic traits of fungus-feeding bacterial genus Collimonas.</title>
        <authorList>
            <person name="Song C."/>
            <person name="Schmidt R."/>
            <person name="de Jager V."/>
            <person name="Krzyzanowska D."/>
            <person name="Jongedijk E."/>
            <person name="Cankar K."/>
            <person name="Beekwilder J."/>
            <person name="van Veen A."/>
            <person name="de Boer W."/>
            <person name="van Veen J.A."/>
            <person name="Garbeva P."/>
        </authorList>
    </citation>
    <scope>NUCLEOTIDE SEQUENCE [LARGE SCALE GENOMIC DNA]</scope>
    <source>
        <strain evidence="1 2">Ter6</strain>
    </source>
</reference>
<evidence type="ECO:0000313" key="2">
    <source>
        <dbReference type="Proteomes" id="UP000072421"/>
    </source>
</evidence>
<protein>
    <submittedName>
        <fullName evidence="1">Uncharacterized protein</fullName>
    </submittedName>
</protein>